<evidence type="ECO:0000313" key="2">
    <source>
        <dbReference type="Proteomes" id="UP000239720"/>
    </source>
</evidence>
<accession>A0A2S8R9J0</accession>
<dbReference type="EMBL" id="NEMB01000003">
    <property type="protein sequence ID" value="PQQ66461.1"/>
    <property type="molecule type" value="Genomic_DNA"/>
</dbReference>
<dbReference type="Proteomes" id="UP000239720">
    <property type="component" value="Unassembled WGS sequence"/>
</dbReference>
<proteinExistence type="predicted"/>
<sequence length="280" mass="34724">MLSIEEYIARRKKEDKLNEFDIDARSQNLKICVDYVFEYFNNYLNTTEADEKTVLHSEKLEKYRKQLQDYEPEVREWAVSIYDEYGKQVHRYIGNILRENELFFLYNTDSEFRSISYDCYTKLIKKLPFLKDQTEMLFLFIKDYHRVQSQKHFEFGVPTITEEISDWINNTWTKYQVNLLAFAYDWINSFYDNEEIWPSTHRKKSQYTWRKYDYDYKQKSNLFNIDSLYRRMPKKPFIKGRKQEFEILFMYYWLHDMEGDDEGYWQQYLETFLPALKKEY</sequence>
<protein>
    <submittedName>
        <fullName evidence="1">Uncharacterized protein</fullName>
    </submittedName>
</protein>
<name>A0A2S8R9J0_9FIRM</name>
<dbReference type="AlphaFoldDB" id="A0A2S8R9J0"/>
<evidence type="ECO:0000313" key="1">
    <source>
        <dbReference type="EMBL" id="PQQ66461.1"/>
    </source>
</evidence>
<comment type="caution">
    <text evidence="1">The sequence shown here is derived from an EMBL/GenBank/DDBJ whole genome shotgun (WGS) entry which is preliminary data.</text>
</comment>
<dbReference type="OrthoDB" id="9554296at2"/>
<reference evidence="1 2" key="1">
    <citation type="journal article" date="2018" name="Syst. Appl. Microbiol.">
        <title>Characterization and high-quality draft genome sequence of Herbivorax saccincola A7, an anaerobic, alkaliphilic, thermophilic, cellulolytic, and xylanolytic bacterium.</title>
        <authorList>
            <person name="Aikawa S."/>
            <person name="Baramee S."/>
            <person name="Sermsathanaswadi J."/>
            <person name="Thianheng P."/>
            <person name="Tachaapaikoon C."/>
            <person name="Shikata A."/>
            <person name="Waeonukul R."/>
            <person name="Pason P."/>
            <person name="Ratanakhanokchai K."/>
            <person name="Kosugi A."/>
        </authorList>
    </citation>
    <scope>NUCLEOTIDE SEQUENCE [LARGE SCALE GENOMIC DNA]</scope>
    <source>
        <strain evidence="1 2">A7</strain>
    </source>
</reference>
<dbReference type="RefSeq" id="WP_105367861.1">
    <property type="nucleotide sequence ID" value="NZ_NEMB01000003.1"/>
</dbReference>
<organism evidence="1 2">
    <name type="scientific">Acetivibrio saccincola</name>
    <dbReference type="NCBI Taxonomy" id="1677857"/>
    <lineage>
        <taxon>Bacteria</taxon>
        <taxon>Bacillati</taxon>
        <taxon>Bacillota</taxon>
        <taxon>Clostridia</taxon>
        <taxon>Eubacteriales</taxon>
        <taxon>Oscillospiraceae</taxon>
        <taxon>Acetivibrio</taxon>
    </lineage>
</organism>
<gene>
    <name evidence="1" type="ORF">B9R14_06645</name>
</gene>